<comment type="similarity">
    <text evidence="1">Belongs to the metallo-beta-lactamase superfamily. Class-B beta-lactamase family.</text>
</comment>
<dbReference type="CDD" id="cd16282">
    <property type="entry name" value="metallo-hydrolase-like_MBL-fold"/>
    <property type="match status" value="1"/>
</dbReference>
<dbReference type="PANTHER" id="PTHR42951:SF4">
    <property type="entry name" value="ACYL-COENZYME A THIOESTERASE MBLAC2"/>
    <property type="match status" value="1"/>
</dbReference>
<dbReference type="SMART" id="SM00849">
    <property type="entry name" value="Lactamase_B"/>
    <property type="match status" value="1"/>
</dbReference>
<evidence type="ECO:0000313" key="4">
    <source>
        <dbReference type="Proteomes" id="UP000182114"/>
    </source>
</evidence>
<dbReference type="SUPFAM" id="SSF56281">
    <property type="entry name" value="Metallo-hydrolase/oxidoreductase"/>
    <property type="match status" value="1"/>
</dbReference>
<organism evidence="3 4">
    <name type="scientific">Cellulophaga baltica</name>
    <dbReference type="NCBI Taxonomy" id="76594"/>
    <lineage>
        <taxon>Bacteria</taxon>
        <taxon>Pseudomonadati</taxon>
        <taxon>Bacteroidota</taxon>
        <taxon>Flavobacteriia</taxon>
        <taxon>Flavobacteriales</taxon>
        <taxon>Flavobacteriaceae</taxon>
        <taxon>Cellulophaga</taxon>
    </lineage>
</organism>
<keyword evidence="4" id="KW-1185">Reference proteome</keyword>
<reference evidence="4" key="1">
    <citation type="submission" date="2016-10" db="EMBL/GenBank/DDBJ databases">
        <authorList>
            <person name="Varghese N."/>
            <person name="Submissions S."/>
        </authorList>
    </citation>
    <scope>NUCLEOTIDE SEQUENCE [LARGE SCALE GENOMIC DNA]</scope>
    <source>
        <strain evidence="4">DSM 24729</strain>
    </source>
</reference>
<dbReference type="PANTHER" id="PTHR42951">
    <property type="entry name" value="METALLO-BETA-LACTAMASE DOMAIN-CONTAINING"/>
    <property type="match status" value="1"/>
</dbReference>
<accession>A0A1G7D022</accession>
<gene>
    <name evidence="3" type="ORF">SAMN04487992_101206</name>
</gene>
<name>A0A1G7D022_9FLAO</name>
<dbReference type="Proteomes" id="UP000182114">
    <property type="component" value="Unassembled WGS sequence"/>
</dbReference>
<dbReference type="RefSeq" id="WP_074537124.1">
    <property type="nucleotide sequence ID" value="NZ_FNBD01000001.1"/>
</dbReference>
<dbReference type="GO" id="GO:0017001">
    <property type="term" value="P:antibiotic catabolic process"/>
    <property type="evidence" value="ECO:0007669"/>
    <property type="project" value="UniProtKB-ARBA"/>
</dbReference>
<feature type="domain" description="Metallo-beta-lactamase" evidence="2">
    <location>
        <begin position="45"/>
        <end position="229"/>
    </location>
</feature>
<evidence type="ECO:0000313" key="3">
    <source>
        <dbReference type="EMBL" id="SDE44075.1"/>
    </source>
</evidence>
<dbReference type="Gene3D" id="3.60.15.10">
    <property type="entry name" value="Ribonuclease Z/Hydroxyacylglutathione hydrolase-like"/>
    <property type="match status" value="1"/>
</dbReference>
<dbReference type="InterPro" id="IPR036866">
    <property type="entry name" value="RibonucZ/Hydroxyglut_hydro"/>
</dbReference>
<dbReference type="eggNOG" id="COG0491">
    <property type="taxonomic scope" value="Bacteria"/>
</dbReference>
<dbReference type="InterPro" id="IPR001279">
    <property type="entry name" value="Metallo-B-lactamas"/>
</dbReference>
<evidence type="ECO:0000256" key="1">
    <source>
        <dbReference type="ARBA" id="ARBA00005250"/>
    </source>
</evidence>
<dbReference type="InterPro" id="IPR050855">
    <property type="entry name" value="NDM-1-like"/>
</dbReference>
<dbReference type="AlphaFoldDB" id="A0A1G7D022"/>
<protein>
    <submittedName>
        <fullName evidence="3">Glyoxylase, beta-lactamase superfamily II</fullName>
    </submittedName>
</protein>
<proteinExistence type="inferred from homology"/>
<dbReference type="Pfam" id="PF00753">
    <property type="entry name" value="Lactamase_B"/>
    <property type="match status" value="1"/>
</dbReference>
<evidence type="ECO:0000259" key="2">
    <source>
        <dbReference type="SMART" id="SM00849"/>
    </source>
</evidence>
<sequence>MQSLKFFALKTLVFASFFSLKAQEKPVKIISEKLTEDLYMLTGQGGNIGIYIGPDNTFMIDDQFSHLSDQIKETIKTLSPKPISVLFNTHMHGDHTGGNANFNTDEITLISQDNARKRVQENNLKKLNSQEIDSIYYHKMLPEITFSNDLTLHKGEETILAFHVHKAHTDGDAMVYFAQNNVLHMGDTYFSEGYPFIDLKSGGSVNGYIDSHKKALVLIDNETKIIPGHGKSSTKKELETYVLMLEDIKENVLKAIRSGATLEEVETDTSISKKYDANYGGGFISPERLRATFYTSLK</sequence>
<dbReference type="EMBL" id="FNBD01000001">
    <property type="protein sequence ID" value="SDE44075.1"/>
    <property type="molecule type" value="Genomic_DNA"/>
</dbReference>